<dbReference type="RefSeq" id="WP_056947064.1">
    <property type="nucleotide sequence ID" value="NZ_AZCV01000006.1"/>
</dbReference>
<feature type="domain" description="Rad50/SbcC-type AAA" evidence="2">
    <location>
        <begin position="5"/>
        <end position="95"/>
    </location>
</feature>
<keyword evidence="4" id="KW-1185">Reference proteome</keyword>
<accession>A0A0R1H3W2</accession>
<dbReference type="GO" id="GO:0006302">
    <property type="term" value="P:double-strand break repair"/>
    <property type="evidence" value="ECO:0007669"/>
    <property type="project" value="InterPro"/>
</dbReference>
<comment type="caution">
    <text evidence="3">The sequence shown here is derived from an EMBL/GenBank/DDBJ whole genome shotgun (WGS) entry which is preliminary data.</text>
</comment>
<evidence type="ECO:0000259" key="2">
    <source>
        <dbReference type="Pfam" id="PF13476"/>
    </source>
</evidence>
<dbReference type="InterPro" id="IPR038729">
    <property type="entry name" value="Rad50/SbcC_AAA"/>
</dbReference>
<dbReference type="PANTHER" id="PTHR43581">
    <property type="entry name" value="ATP/GTP PHOSPHATASE"/>
    <property type="match status" value="1"/>
</dbReference>
<dbReference type="AlphaFoldDB" id="A0A0R1H3W2"/>
<dbReference type="Pfam" id="PF13476">
    <property type="entry name" value="AAA_23"/>
    <property type="match status" value="1"/>
</dbReference>
<protein>
    <recommendedName>
        <fullName evidence="5">AAA+ ATPase domain-containing protein</fullName>
    </recommendedName>
</protein>
<evidence type="ECO:0000259" key="1">
    <source>
        <dbReference type="Pfam" id="PF13175"/>
    </source>
</evidence>
<dbReference type="Pfam" id="PF13175">
    <property type="entry name" value="AAA_15"/>
    <property type="match status" value="1"/>
</dbReference>
<evidence type="ECO:0000313" key="4">
    <source>
        <dbReference type="Proteomes" id="UP000050909"/>
    </source>
</evidence>
<organism evidence="3 4">
    <name type="scientific">Amylolactobacillus amylotrophicus DSM 20534</name>
    <dbReference type="NCBI Taxonomy" id="1423722"/>
    <lineage>
        <taxon>Bacteria</taxon>
        <taxon>Bacillati</taxon>
        <taxon>Bacillota</taxon>
        <taxon>Bacilli</taxon>
        <taxon>Lactobacillales</taxon>
        <taxon>Lactobacillaceae</taxon>
        <taxon>Amylolactobacillus</taxon>
    </lineage>
</organism>
<sequence>MKYRSMKIENFRKFHNINFTFGQRITVISGENGIGKSSLLSLIASTTGTNSRDQPRRLNGIAFRPEFSELFKISEKEDYKSYRLFIDYDQMINTQYYLTKRIGFNDYTAANRGIRPLPRTSIPIDSQTDVTQKQAIEDAKEAFDITDSKRIQVPTIYLSLSRLLPLGETELKSTQVAKNNNIFRKNYADFFAKCYNSVLPNSIDPENVTAYFVEKERLGKKHLVLTIKDTTNDTQSVGQDNLSSIVSALTDFYAIKENDPTNYNGGVLCIDELDASLHPSAVLRLWNLLVILSNDLNLQIVITTHSLTILKEIIKLDVPNQSDFRLVYFKDTNIPRVSKQNDYELLKADLFNQISFRGPEIKIYCEDKSTSDTLDLLLDAAKSLELPFGNPNVTITSVNVSLGKNHLKTLVEKDDYFKSILIVLDGDARLRNGIDNNEALQNTEFSKGFHTSNPNADNIIFLPTFCPPEIFLFNILKDYANDPIKHQKFWNSLEYTSQLSLYTSSKIQEKFNTISKNSFEEIHESIKWWKNIIDFFSKTHLLQDYFGEQNNRLVLEEFIKHYNNALRAVDKKNKSHLFG</sequence>
<proteinExistence type="predicted"/>
<gene>
    <name evidence="3" type="ORF">FC62_GL001435</name>
</gene>
<evidence type="ECO:0000313" key="3">
    <source>
        <dbReference type="EMBL" id="KRK37319.1"/>
    </source>
</evidence>
<reference evidence="3 4" key="1">
    <citation type="journal article" date="2015" name="Genome Announc.">
        <title>Expanding the biotechnology potential of lactobacilli through comparative genomics of 213 strains and associated genera.</title>
        <authorList>
            <person name="Sun Z."/>
            <person name="Harris H.M."/>
            <person name="McCann A."/>
            <person name="Guo C."/>
            <person name="Argimon S."/>
            <person name="Zhang W."/>
            <person name="Yang X."/>
            <person name="Jeffery I.B."/>
            <person name="Cooney J.C."/>
            <person name="Kagawa T.F."/>
            <person name="Liu W."/>
            <person name="Song Y."/>
            <person name="Salvetti E."/>
            <person name="Wrobel A."/>
            <person name="Rasinkangas P."/>
            <person name="Parkhill J."/>
            <person name="Rea M.C."/>
            <person name="O'Sullivan O."/>
            <person name="Ritari J."/>
            <person name="Douillard F.P."/>
            <person name="Paul Ross R."/>
            <person name="Yang R."/>
            <person name="Briner A.E."/>
            <person name="Felis G.E."/>
            <person name="de Vos W.M."/>
            <person name="Barrangou R."/>
            <person name="Klaenhammer T.R."/>
            <person name="Caufield P.W."/>
            <person name="Cui Y."/>
            <person name="Zhang H."/>
            <person name="O'Toole P.W."/>
        </authorList>
    </citation>
    <scope>NUCLEOTIDE SEQUENCE [LARGE SCALE GENOMIC DNA]</scope>
    <source>
        <strain evidence="3 4">DSM 20534</strain>
    </source>
</reference>
<evidence type="ECO:0008006" key="5">
    <source>
        <dbReference type="Google" id="ProtNLM"/>
    </source>
</evidence>
<feature type="domain" description="Endonuclease GajA/Old nuclease/RecF-like AAA" evidence="1">
    <location>
        <begin position="222"/>
        <end position="309"/>
    </location>
</feature>
<dbReference type="InterPro" id="IPR027417">
    <property type="entry name" value="P-loop_NTPase"/>
</dbReference>
<dbReference type="GO" id="GO:0016887">
    <property type="term" value="F:ATP hydrolysis activity"/>
    <property type="evidence" value="ECO:0007669"/>
    <property type="project" value="InterPro"/>
</dbReference>
<dbReference type="InterPro" id="IPR051396">
    <property type="entry name" value="Bact_Antivir_Def_Nuclease"/>
</dbReference>
<dbReference type="PANTHER" id="PTHR43581:SF4">
    <property type="entry name" value="ATP_GTP PHOSPHATASE"/>
    <property type="match status" value="1"/>
</dbReference>
<dbReference type="EMBL" id="AZCV01000006">
    <property type="protein sequence ID" value="KRK37319.1"/>
    <property type="molecule type" value="Genomic_DNA"/>
</dbReference>
<dbReference type="SUPFAM" id="SSF52540">
    <property type="entry name" value="P-loop containing nucleoside triphosphate hydrolases"/>
    <property type="match status" value="1"/>
</dbReference>
<dbReference type="PATRIC" id="fig|1423722.3.peg.1461"/>
<name>A0A0R1H3W2_9LACO</name>
<dbReference type="Gene3D" id="3.40.50.300">
    <property type="entry name" value="P-loop containing nucleotide triphosphate hydrolases"/>
    <property type="match status" value="1"/>
</dbReference>
<dbReference type="Proteomes" id="UP000050909">
    <property type="component" value="Unassembled WGS sequence"/>
</dbReference>
<dbReference type="InterPro" id="IPR041685">
    <property type="entry name" value="AAA_GajA/Old/RecF-like"/>
</dbReference>